<evidence type="ECO:0000256" key="1">
    <source>
        <dbReference type="ARBA" id="ARBA00004141"/>
    </source>
</evidence>
<gene>
    <name evidence="7" type="ORF">KC717_02900</name>
</gene>
<feature type="transmembrane region" description="Helical" evidence="5">
    <location>
        <begin position="12"/>
        <end position="32"/>
    </location>
</feature>
<dbReference type="Gene3D" id="1.20.1250.20">
    <property type="entry name" value="MFS general substrate transporter like domains"/>
    <property type="match status" value="1"/>
</dbReference>
<dbReference type="AlphaFoldDB" id="A0A955RK99"/>
<feature type="transmembrane region" description="Helical" evidence="5">
    <location>
        <begin position="303"/>
        <end position="320"/>
    </location>
</feature>
<dbReference type="InterPro" id="IPR036259">
    <property type="entry name" value="MFS_trans_sf"/>
</dbReference>
<dbReference type="PANTHER" id="PTHR23530:SF1">
    <property type="entry name" value="PERMEASE, MAJOR FACILITATOR SUPERFAMILY-RELATED"/>
    <property type="match status" value="1"/>
</dbReference>
<dbReference type="PANTHER" id="PTHR23530">
    <property type="entry name" value="TRANSPORT PROTEIN-RELATED"/>
    <property type="match status" value="1"/>
</dbReference>
<evidence type="ECO:0000256" key="2">
    <source>
        <dbReference type="ARBA" id="ARBA00022692"/>
    </source>
</evidence>
<dbReference type="EMBL" id="JAGQLH010000028">
    <property type="protein sequence ID" value="MCA9385571.1"/>
    <property type="molecule type" value="Genomic_DNA"/>
</dbReference>
<dbReference type="GO" id="GO:0016020">
    <property type="term" value="C:membrane"/>
    <property type="evidence" value="ECO:0007669"/>
    <property type="project" value="UniProtKB-SubCell"/>
</dbReference>
<reference evidence="7" key="1">
    <citation type="submission" date="2020-04" db="EMBL/GenBank/DDBJ databases">
        <authorList>
            <person name="Zhang T."/>
        </authorList>
    </citation>
    <scope>NUCLEOTIDE SEQUENCE</scope>
    <source>
        <strain evidence="7">HKST-UBA11</strain>
    </source>
</reference>
<accession>A0A955RK99</accession>
<feature type="transmembrane region" description="Helical" evidence="5">
    <location>
        <begin position="163"/>
        <end position="182"/>
    </location>
</feature>
<evidence type="ECO:0000313" key="7">
    <source>
        <dbReference type="EMBL" id="MCA9385571.1"/>
    </source>
</evidence>
<dbReference type="InterPro" id="IPR005829">
    <property type="entry name" value="Sugar_transporter_CS"/>
</dbReference>
<feature type="transmembrane region" description="Helical" evidence="5">
    <location>
        <begin position="212"/>
        <end position="231"/>
    </location>
</feature>
<feature type="domain" description="Major facilitator superfamily (MFS) profile" evidence="6">
    <location>
        <begin position="1"/>
        <end position="390"/>
    </location>
</feature>
<evidence type="ECO:0000313" key="8">
    <source>
        <dbReference type="Proteomes" id="UP000754563"/>
    </source>
</evidence>
<feature type="transmembrane region" description="Helical" evidence="5">
    <location>
        <begin position="366"/>
        <end position="385"/>
    </location>
</feature>
<feature type="transmembrane region" description="Helical" evidence="5">
    <location>
        <begin position="341"/>
        <end position="360"/>
    </location>
</feature>
<feature type="transmembrane region" description="Helical" evidence="5">
    <location>
        <begin position="71"/>
        <end position="89"/>
    </location>
</feature>
<protein>
    <submittedName>
        <fullName evidence="7">MFS transporter</fullName>
    </submittedName>
</protein>
<name>A0A955RK99_9BACT</name>
<dbReference type="InterPro" id="IPR020846">
    <property type="entry name" value="MFS_dom"/>
</dbReference>
<dbReference type="Proteomes" id="UP000754563">
    <property type="component" value="Unassembled WGS sequence"/>
</dbReference>
<dbReference type="PROSITE" id="PS00216">
    <property type="entry name" value="SUGAR_TRANSPORT_1"/>
    <property type="match status" value="1"/>
</dbReference>
<dbReference type="PROSITE" id="PS50850">
    <property type="entry name" value="MFS"/>
    <property type="match status" value="1"/>
</dbReference>
<feature type="transmembrane region" description="Helical" evidence="5">
    <location>
        <begin position="95"/>
        <end position="113"/>
    </location>
</feature>
<keyword evidence="3 5" id="KW-1133">Transmembrane helix</keyword>
<feature type="transmembrane region" description="Helical" evidence="5">
    <location>
        <begin position="134"/>
        <end position="157"/>
    </location>
</feature>
<dbReference type="Pfam" id="PF07690">
    <property type="entry name" value="MFS_1"/>
    <property type="match status" value="1"/>
</dbReference>
<comment type="subcellular location">
    <subcellularLocation>
        <location evidence="1">Membrane</location>
        <topology evidence="1">Multi-pass membrane protein</topology>
    </subcellularLocation>
</comment>
<sequence length="394" mass="44418">MYLDRLKRNIPLYYTTTFFAHLLFVIPIWVSYERGFLSFTEMSIMASVRLLLTAVLELPTGAFADLVGRRISVVIGFFIEAIGNIFIAFAWTKWVFWVAVITMATASALRSGADSALVYDSLKEQGKEKDFSRVLANNTLIVQFGIIISSVVAGYLFEIWNGLPYFLYGIALLISFSIGLLFQEPKIDTEIFTVQNYLRQTKLGINQTLKSSYLKMFSLFYLLIGGVTWSLQTYFNQIFASDIGFSEIEKSWLFASIRFISVIVIVKILKVDRIVKPKYSFLIFPVILSIALLPGFIVGKIVGIGVVFFTTMSSTLRFIVLDKLANDEFESKYRATAMSALNLYMSLSFFIIVVLSGPILDLYSSQIYYSLLGIVVLTIALPLGLKLRALSDNE</sequence>
<proteinExistence type="predicted"/>
<evidence type="ECO:0000256" key="5">
    <source>
        <dbReference type="SAM" id="Phobius"/>
    </source>
</evidence>
<comment type="caution">
    <text evidence="7">The sequence shown here is derived from an EMBL/GenBank/DDBJ whole genome shotgun (WGS) entry which is preliminary data.</text>
</comment>
<evidence type="ECO:0000259" key="6">
    <source>
        <dbReference type="PROSITE" id="PS50850"/>
    </source>
</evidence>
<feature type="transmembrane region" description="Helical" evidence="5">
    <location>
        <begin position="251"/>
        <end position="269"/>
    </location>
</feature>
<feature type="transmembrane region" description="Helical" evidence="5">
    <location>
        <begin position="281"/>
        <end position="297"/>
    </location>
</feature>
<keyword evidence="2 5" id="KW-0812">Transmembrane</keyword>
<organism evidence="7 8">
    <name type="scientific">Candidatus Dojkabacteria bacterium</name>
    <dbReference type="NCBI Taxonomy" id="2099670"/>
    <lineage>
        <taxon>Bacteria</taxon>
        <taxon>Candidatus Dojkabacteria</taxon>
    </lineage>
</organism>
<keyword evidence="4 5" id="KW-0472">Membrane</keyword>
<evidence type="ECO:0000256" key="3">
    <source>
        <dbReference type="ARBA" id="ARBA00022989"/>
    </source>
</evidence>
<dbReference type="SUPFAM" id="SSF103473">
    <property type="entry name" value="MFS general substrate transporter"/>
    <property type="match status" value="1"/>
</dbReference>
<dbReference type="GO" id="GO:0022857">
    <property type="term" value="F:transmembrane transporter activity"/>
    <property type="evidence" value="ECO:0007669"/>
    <property type="project" value="InterPro"/>
</dbReference>
<evidence type="ECO:0000256" key="4">
    <source>
        <dbReference type="ARBA" id="ARBA00023136"/>
    </source>
</evidence>
<reference evidence="7" key="2">
    <citation type="journal article" date="2021" name="Microbiome">
        <title>Successional dynamics and alternative stable states in a saline activated sludge microbial community over 9 years.</title>
        <authorList>
            <person name="Wang Y."/>
            <person name="Ye J."/>
            <person name="Ju F."/>
            <person name="Liu L."/>
            <person name="Boyd J.A."/>
            <person name="Deng Y."/>
            <person name="Parks D.H."/>
            <person name="Jiang X."/>
            <person name="Yin X."/>
            <person name="Woodcroft B.J."/>
            <person name="Tyson G.W."/>
            <person name="Hugenholtz P."/>
            <person name="Polz M.F."/>
            <person name="Zhang T."/>
        </authorList>
    </citation>
    <scope>NUCLEOTIDE SEQUENCE</scope>
    <source>
        <strain evidence="7">HKST-UBA11</strain>
    </source>
</reference>
<dbReference type="InterPro" id="IPR011701">
    <property type="entry name" value="MFS"/>
</dbReference>
<dbReference type="InterPro" id="IPR053160">
    <property type="entry name" value="MFS_DHA3_Transporter"/>
</dbReference>